<gene>
    <name evidence="3" type="ORF">K469DRAFT_697583</name>
</gene>
<keyword evidence="4" id="KW-1185">Reference proteome</keyword>
<evidence type="ECO:0000313" key="3">
    <source>
        <dbReference type="EMBL" id="KAF2177037.1"/>
    </source>
</evidence>
<sequence length="1034" mass="112054">MVSTRAQRDATKAEEQLAADPMLKAPPKRAGRKKVVFEEESKPAPKKRATKKTAPEPVVEEAPKPEAKPVSRKRGAAKAAPMPEPVVEEPPKEETKPASRKHATTKTVPEPVVEEAPKEETKPAPKRRAAKTAPEPGAVPEEPKQETKPASKKRVAAKPALEPEPVEELPKKEPKPASKKRSTTKHAPEPEAPKRVTRGRKVAPAAEEAPETAAEEPVKPPTRATRTRKPAAVEEPVEPAPAKRTRTTTTKQVEKANKISIVTSGAAAVKRPARATRTRKAPEPVQQAPKPSLLPVPSPAKPENLTIEYVEDPFAPQPSPLKAPALKPKITSGVTADQQANEILAQQQSPLKVAPLKLGSLSPLKNGGASSVLRPTGANEEAPSPFKTSSIIHQGPTQNFSNSLLSASPRKAPTVSPLKLPAISQSKFQSRKEREEVNNTSVFKASLLHGSARKLPAPMSLPGSAVKATPKTFSGKTSLLQTCPRKMQFHILSKSPPLEPVLTTEPENSDAEDPISAQQSPVLAPKLASQEIEEPFVEFPNYPTTPAHINVQRATTPKTEDPFVEFPNYPTTPAVQPFAEFPTYPATPAVQPFTEFPTYPATPAVQPFTEFPTYPTTPMHLNVKISREAVIEEEGLETSGPFHEFPTYPTTPRHLNVKIAEAQEVEKVEEVARVAEVVTNEDVEMTDVQDSVQEDIEPAAENEEVGDISAADPSPVPRAPLTTINPEMLESEHPTCTIPALASPIKSALRSPVKPDAKTPKKSVTWTASPQADPQADVESSFLMNDGPLASTVFFVDVHSSEGKDMGDVFIPLLEKLGAQIVPNWTSNNMGVTHVLFKDGSPMTLEKVVATNGAVKCVNVGWLLDCERQNAHVDESAYLVSLYHVPGATPAKPLSKLSANRTPSRTPARTPSKYLDIGTPAWIPLPSSVPTTPATIDNSALSLDSDEKENAVPSTETNKTPYFLNPKEIVQRTCPPKQQSEKNFFYIGEPTPFKQRLLAAKRRSAEFAPKSPLKRTAPLFEPKTASPLKRMRFA</sequence>
<dbReference type="SUPFAM" id="SSF52113">
    <property type="entry name" value="BRCT domain"/>
    <property type="match status" value="1"/>
</dbReference>
<feature type="compositionally biased region" description="Polar residues" evidence="1">
    <location>
        <begin position="762"/>
        <end position="772"/>
    </location>
</feature>
<dbReference type="InterPro" id="IPR001357">
    <property type="entry name" value="BRCT_dom"/>
</dbReference>
<proteinExistence type="predicted"/>
<evidence type="ECO:0000259" key="2">
    <source>
        <dbReference type="PROSITE" id="PS50172"/>
    </source>
</evidence>
<name>A0A6A6DC84_9PEZI</name>
<dbReference type="Gene3D" id="3.40.50.10190">
    <property type="entry name" value="BRCT domain"/>
    <property type="match status" value="1"/>
</dbReference>
<accession>A0A6A6DC84</accession>
<reference evidence="3" key="1">
    <citation type="journal article" date="2020" name="Stud. Mycol.">
        <title>101 Dothideomycetes genomes: a test case for predicting lifestyles and emergence of pathogens.</title>
        <authorList>
            <person name="Haridas S."/>
            <person name="Albert R."/>
            <person name="Binder M."/>
            <person name="Bloem J."/>
            <person name="Labutti K."/>
            <person name="Salamov A."/>
            <person name="Andreopoulos B."/>
            <person name="Baker S."/>
            <person name="Barry K."/>
            <person name="Bills G."/>
            <person name="Bluhm B."/>
            <person name="Cannon C."/>
            <person name="Castanera R."/>
            <person name="Culley D."/>
            <person name="Daum C."/>
            <person name="Ezra D."/>
            <person name="Gonzalez J."/>
            <person name="Henrissat B."/>
            <person name="Kuo A."/>
            <person name="Liang C."/>
            <person name="Lipzen A."/>
            <person name="Lutzoni F."/>
            <person name="Magnuson J."/>
            <person name="Mondo S."/>
            <person name="Nolan M."/>
            <person name="Ohm R."/>
            <person name="Pangilinan J."/>
            <person name="Park H.-J."/>
            <person name="Ramirez L."/>
            <person name="Alfaro M."/>
            <person name="Sun H."/>
            <person name="Tritt A."/>
            <person name="Yoshinaga Y."/>
            <person name="Zwiers L.-H."/>
            <person name="Turgeon B."/>
            <person name="Goodwin S."/>
            <person name="Spatafora J."/>
            <person name="Crous P."/>
            <person name="Grigoriev I."/>
        </authorList>
    </citation>
    <scope>NUCLEOTIDE SEQUENCE</scope>
    <source>
        <strain evidence="3">CBS 207.26</strain>
    </source>
</reference>
<feature type="compositionally biased region" description="Basic and acidic residues" evidence="1">
    <location>
        <begin position="1"/>
        <end position="15"/>
    </location>
</feature>
<organism evidence="3 4">
    <name type="scientific">Zopfia rhizophila CBS 207.26</name>
    <dbReference type="NCBI Taxonomy" id="1314779"/>
    <lineage>
        <taxon>Eukaryota</taxon>
        <taxon>Fungi</taxon>
        <taxon>Dikarya</taxon>
        <taxon>Ascomycota</taxon>
        <taxon>Pezizomycotina</taxon>
        <taxon>Dothideomycetes</taxon>
        <taxon>Dothideomycetes incertae sedis</taxon>
        <taxon>Zopfiaceae</taxon>
        <taxon>Zopfia</taxon>
    </lineage>
</organism>
<dbReference type="CDD" id="cd17716">
    <property type="entry name" value="BRCT_microcephalin_rpt1"/>
    <property type="match status" value="1"/>
</dbReference>
<protein>
    <recommendedName>
        <fullName evidence="2">BRCT domain-containing protein</fullName>
    </recommendedName>
</protein>
<dbReference type="OrthoDB" id="2384350at2759"/>
<evidence type="ECO:0000313" key="4">
    <source>
        <dbReference type="Proteomes" id="UP000800200"/>
    </source>
</evidence>
<dbReference type="PROSITE" id="PS50172">
    <property type="entry name" value="BRCT"/>
    <property type="match status" value="1"/>
</dbReference>
<feature type="region of interest" description="Disordered" evidence="1">
    <location>
        <begin position="364"/>
        <end position="385"/>
    </location>
</feature>
<feature type="region of interest" description="Disordered" evidence="1">
    <location>
        <begin position="1004"/>
        <end position="1034"/>
    </location>
</feature>
<feature type="domain" description="BRCT" evidence="2">
    <location>
        <begin position="813"/>
        <end position="880"/>
    </location>
</feature>
<dbReference type="EMBL" id="ML994696">
    <property type="protein sequence ID" value="KAF2177037.1"/>
    <property type="molecule type" value="Genomic_DNA"/>
</dbReference>
<dbReference type="InterPro" id="IPR036420">
    <property type="entry name" value="BRCT_dom_sf"/>
</dbReference>
<feature type="region of interest" description="Disordered" evidence="1">
    <location>
        <begin position="1"/>
        <end position="300"/>
    </location>
</feature>
<feature type="compositionally biased region" description="Polar residues" evidence="1">
    <location>
        <begin position="897"/>
        <end position="909"/>
    </location>
</feature>
<dbReference type="Proteomes" id="UP000800200">
    <property type="component" value="Unassembled WGS sequence"/>
</dbReference>
<dbReference type="AlphaFoldDB" id="A0A6A6DC84"/>
<feature type="region of interest" description="Disordered" evidence="1">
    <location>
        <begin position="894"/>
        <end position="913"/>
    </location>
</feature>
<feature type="region of interest" description="Disordered" evidence="1">
    <location>
        <begin position="747"/>
        <end position="773"/>
    </location>
</feature>
<evidence type="ECO:0000256" key="1">
    <source>
        <dbReference type="SAM" id="MobiDB-lite"/>
    </source>
</evidence>